<dbReference type="EMBL" id="HG992986">
    <property type="protein sequence ID" value="CAE7212912.1"/>
    <property type="molecule type" value="Genomic_DNA"/>
</dbReference>
<dbReference type="Proteomes" id="UP000472372">
    <property type="component" value="Chromosome 10"/>
</dbReference>
<sequence>MGGRRDSGTHTPNAPCTLHLLHPCTFCTLARLALEQGPPERPRQIAPRSQPGLSTALWPIRPRAVGPAAAASVSHQSLRRSWPPPPVSPVGPHAVLPVTWAEADRRDHVPSWQAVMDQKPASACAATDAHGL</sequence>
<evidence type="ECO:0000313" key="2">
    <source>
        <dbReference type="Proteomes" id="UP000472372"/>
    </source>
</evidence>
<reference evidence="1" key="1">
    <citation type="submission" date="2021-02" db="EMBL/GenBank/DDBJ databases">
        <authorList>
            <person name="Syme A R."/>
            <person name="Syme A R."/>
            <person name="Moolhuijzen P."/>
        </authorList>
    </citation>
    <scope>NUCLEOTIDE SEQUENCE</scope>
    <source>
        <strain evidence="1">W1-1</strain>
    </source>
</reference>
<accession>A0A6S6WFP5</accession>
<proteinExistence type="predicted"/>
<dbReference type="AlphaFoldDB" id="A0A6S6WFP5"/>
<evidence type="ECO:0000313" key="1">
    <source>
        <dbReference type="EMBL" id="CAE7212912.1"/>
    </source>
</evidence>
<name>A0A6S6WFP5_9PLEO</name>
<gene>
    <name evidence="1" type="ORF">PTTW11_10365</name>
</gene>
<organism evidence="1 2">
    <name type="scientific">Pyrenophora teres f. teres</name>
    <dbReference type="NCBI Taxonomy" id="97479"/>
    <lineage>
        <taxon>Eukaryota</taxon>
        <taxon>Fungi</taxon>
        <taxon>Dikarya</taxon>
        <taxon>Ascomycota</taxon>
        <taxon>Pezizomycotina</taxon>
        <taxon>Dothideomycetes</taxon>
        <taxon>Pleosporomycetidae</taxon>
        <taxon>Pleosporales</taxon>
        <taxon>Pleosporineae</taxon>
        <taxon>Pleosporaceae</taxon>
        <taxon>Pyrenophora</taxon>
    </lineage>
</organism>
<protein>
    <submittedName>
        <fullName evidence="1">Uncharacterized protein</fullName>
    </submittedName>
</protein>